<sequence>MNLMYLQTSHPFGTIITLYELLEAFSHYKCWEERYRSLILLGEKLPVLPAILKNSNIELTGCENKVWLGYKIKSDNKLHFYGDSESRIVRGLLAIFLTRIEGRYPKELVGVDLLILFSRLGLQKNMGAGRSSGLRLMSNKVLQIAKMLSETDLSSYIDEER</sequence>
<feature type="active site" description="Cysteine persulfide intermediate" evidence="2">
    <location>
        <position position="62"/>
    </location>
</feature>
<dbReference type="Proteomes" id="UP000294412">
    <property type="component" value="Chromosome"/>
</dbReference>
<evidence type="ECO:0000259" key="3">
    <source>
        <dbReference type="Pfam" id="PF02657"/>
    </source>
</evidence>
<reference evidence="4 5" key="1">
    <citation type="submission" date="2019-02" db="EMBL/GenBank/DDBJ databases">
        <authorList>
            <person name="Manzano-Marin A."/>
            <person name="Manzano-Marin A."/>
        </authorList>
    </citation>
    <scope>NUCLEOTIDE SEQUENCE [LARGE SCALE GENOMIC DNA]</scope>
    <source>
        <strain evidence="4 5">ErCicuneomaculata</strain>
    </source>
</reference>
<protein>
    <submittedName>
        <fullName evidence="4">Sulfur acceptor protein CsdE</fullName>
    </submittedName>
</protein>
<dbReference type="InterPro" id="IPR017763">
    <property type="entry name" value="Cysteine_desulfurase_CsdE"/>
</dbReference>
<gene>
    <name evidence="4" type="primary">csdE</name>
    <name evidence="4" type="ORF">ERCICUMA2628_634</name>
</gene>
<comment type="similarity">
    <text evidence="1">Belongs to the SufE family.</text>
</comment>
<evidence type="ECO:0000313" key="5">
    <source>
        <dbReference type="Proteomes" id="UP000294412"/>
    </source>
</evidence>
<accession>A0A451D3P9</accession>
<dbReference type="Pfam" id="PF02657">
    <property type="entry name" value="SufE"/>
    <property type="match status" value="1"/>
</dbReference>
<dbReference type="InterPro" id="IPR003808">
    <property type="entry name" value="Fe-S_metab-assoc_dom"/>
</dbReference>
<dbReference type="PANTHER" id="PTHR43597:SF5">
    <property type="entry name" value="SUFE-LIKE PROTEIN 2, CHLOROPLASTIC"/>
    <property type="match status" value="1"/>
</dbReference>
<evidence type="ECO:0000256" key="2">
    <source>
        <dbReference type="PIRSR" id="PIRSR617763-1"/>
    </source>
</evidence>
<dbReference type="AlphaFoldDB" id="A0A451D3P9"/>
<organism evidence="4 5">
    <name type="scientific">Candidatus Erwinia haradaeae</name>
    <dbReference type="NCBI Taxonomy" id="1922217"/>
    <lineage>
        <taxon>Bacteria</taxon>
        <taxon>Pseudomonadati</taxon>
        <taxon>Pseudomonadota</taxon>
        <taxon>Gammaproteobacteria</taxon>
        <taxon>Enterobacterales</taxon>
        <taxon>Erwiniaceae</taxon>
        <taxon>Erwinia</taxon>
    </lineage>
</organism>
<feature type="domain" description="Fe-S metabolism associated" evidence="3">
    <location>
        <begin position="23"/>
        <end position="141"/>
    </location>
</feature>
<evidence type="ECO:0000256" key="1">
    <source>
        <dbReference type="ARBA" id="ARBA00010282"/>
    </source>
</evidence>
<evidence type="ECO:0000313" key="4">
    <source>
        <dbReference type="EMBL" id="VFP80277.1"/>
    </source>
</evidence>
<dbReference type="EMBL" id="LR217703">
    <property type="protein sequence ID" value="VFP80277.1"/>
    <property type="molecule type" value="Genomic_DNA"/>
</dbReference>
<dbReference type="Gene3D" id="3.90.1010.10">
    <property type="match status" value="1"/>
</dbReference>
<dbReference type="NCBIfam" id="TIGR03391">
    <property type="entry name" value="FeS_syn_CsdE"/>
    <property type="match status" value="1"/>
</dbReference>
<dbReference type="SUPFAM" id="SSF82649">
    <property type="entry name" value="SufE/NifU"/>
    <property type="match status" value="1"/>
</dbReference>
<name>A0A451D3P9_9GAMM</name>
<dbReference type="PANTHER" id="PTHR43597">
    <property type="entry name" value="SULFUR ACCEPTOR PROTEIN CSDE"/>
    <property type="match status" value="1"/>
</dbReference>
<proteinExistence type="inferred from homology"/>